<reference evidence="2 3" key="1">
    <citation type="journal article" date="2021" name="Commun. Biol.">
        <title>The genome of Shorea leprosula (Dipterocarpaceae) highlights the ecological relevance of drought in aseasonal tropical rainforests.</title>
        <authorList>
            <person name="Ng K.K.S."/>
            <person name="Kobayashi M.J."/>
            <person name="Fawcett J.A."/>
            <person name="Hatakeyama M."/>
            <person name="Paape T."/>
            <person name="Ng C.H."/>
            <person name="Ang C.C."/>
            <person name="Tnah L.H."/>
            <person name="Lee C.T."/>
            <person name="Nishiyama T."/>
            <person name="Sese J."/>
            <person name="O'Brien M.J."/>
            <person name="Copetti D."/>
            <person name="Mohd Noor M.I."/>
            <person name="Ong R.C."/>
            <person name="Putra M."/>
            <person name="Sireger I.Z."/>
            <person name="Indrioko S."/>
            <person name="Kosugi Y."/>
            <person name="Izuno A."/>
            <person name="Isagi Y."/>
            <person name="Lee S.L."/>
            <person name="Shimizu K.K."/>
        </authorList>
    </citation>
    <scope>NUCLEOTIDE SEQUENCE [LARGE SCALE GENOMIC DNA]</scope>
    <source>
        <strain evidence="2">214</strain>
    </source>
</reference>
<organism evidence="2 3">
    <name type="scientific">Rubroshorea leprosula</name>
    <dbReference type="NCBI Taxonomy" id="152421"/>
    <lineage>
        <taxon>Eukaryota</taxon>
        <taxon>Viridiplantae</taxon>
        <taxon>Streptophyta</taxon>
        <taxon>Embryophyta</taxon>
        <taxon>Tracheophyta</taxon>
        <taxon>Spermatophyta</taxon>
        <taxon>Magnoliopsida</taxon>
        <taxon>eudicotyledons</taxon>
        <taxon>Gunneridae</taxon>
        <taxon>Pentapetalae</taxon>
        <taxon>rosids</taxon>
        <taxon>malvids</taxon>
        <taxon>Malvales</taxon>
        <taxon>Dipterocarpaceae</taxon>
        <taxon>Rubroshorea</taxon>
    </lineage>
</organism>
<dbReference type="Pfam" id="PF13961">
    <property type="entry name" value="DUF4219"/>
    <property type="match status" value="1"/>
</dbReference>
<comment type="caution">
    <text evidence="2">The sequence shown here is derived from an EMBL/GenBank/DDBJ whole genome shotgun (WGS) entry which is preliminary data.</text>
</comment>
<name>A0AAV5IW23_9ROSI</name>
<dbReference type="Proteomes" id="UP001054252">
    <property type="component" value="Unassembled WGS sequence"/>
</dbReference>
<keyword evidence="3" id="KW-1185">Reference proteome</keyword>
<dbReference type="AlphaFoldDB" id="A0AAV5IW23"/>
<sequence length="210" mass="23944">MEIDTSRTMIVPEVLKEGNYERWSILMEHYLVAQDLWDVVRSSEMLGGGNKREWMKKNALALHAIGISCGREAFDQIKNKRSAKVAWDALAAKLKPPSVVEDVTPDISEPDQERQTASLAGQQEKLQKLVCCESIPEVKRFLDRNEDMISPQMLDSALRHAITCGRKEMARYLYREIPLDFLRGDSGFFLLEHCITNGMFGKEFYNSSSP</sequence>
<protein>
    <recommendedName>
        <fullName evidence="1">DUF4219 domain-containing protein</fullName>
    </recommendedName>
</protein>
<evidence type="ECO:0000313" key="2">
    <source>
        <dbReference type="EMBL" id="GKV02937.1"/>
    </source>
</evidence>
<dbReference type="EMBL" id="BPVZ01000019">
    <property type="protein sequence ID" value="GKV02937.1"/>
    <property type="molecule type" value="Genomic_DNA"/>
</dbReference>
<accession>A0AAV5IW23</accession>
<dbReference type="InterPro" id="IPR025314">
    <property type="entry name" value="DUF4219"/>
</dbReference>
<gene>
    <name evidence="2" type="ORF">SLEP1_g15311</name>
</gene>
<proteinExistence type="predicted"/>
<evidence type="ECO:0000259" key="1">
    <source>
        <dbReference type="Pfam" id="PF13961"/>
    </source>
</evidence>
<evidence type="ECO:0000313" key="3">
    <source>
        <dbReference type="Proteomes" id="UP001054252"/>
    </source>
</evidence>
<feature type="domain" description="DUF4219" evidence="1">
    <location>
        <begin position="18"/>
        <end position="40"/>
    </location>
</feature>